<sequence length="524" mass="60114">MSVWKKFLDKHRRRGANPDEKSPTPENQTMFQGFEWHVPADGQHYQRLTRILSSLQDIGFSSVWLPPGCKADNPAGNGYDCYDLWDLGEFEQKQQTRTKWGLKEDLKQLSDNAKELGIDLYWDAVLNHRQGGDHTEKVKLVEVNSEDRIQEMCKPYETEAWLKFDFEGRNGKYSSFQLGAEHFIATDWDNNNGKKGIFKIERADRRSTKREVAQKLQRYLMFNELDYTHPDVQQDVKNWGVWITQEVGLRGFRLDAVQHFSEKFTNAWIDHLSKEFGQEKLFFVGEYWVGGVSELVSYLHKTSNRMSLYDAPLLNNFSHISQTPTADLRAVFSNSLVDVAPAKAVTLVTNHDTQLGQTVETPVTPFFKPLAYSLILLRQGGYPCVFYGDLYGTCGPKAEGPSCGRKLADLILARKLYAYGEQVDYFDQPSCVGWVRKGRWDKKFGCAVIMSTSGPGVKKMEVGVIHKEQVWTDILGWNNEEIVIDEKGHGIFRCAKQGVSIYVRQDAEGRERFPVNFDDNIYSF</sequence>
<evidence type="ECO:0000256" key="3">
    <source>
        <dbReference type="ARBA" id="ARBA00022723"/>
    </source>
</evidence>
<dbReference type="NCBIfam" id="NF006969">
    <property type="entry name" value="PRK09441.1-2"/>
    <property type="match status" value="1"/>
</dbReference>
<dbReference type="Pfam" id="PF00128">
    <property type="entry name" value="Alpha-amylase"/>
    <property type="match status" value="1"/>
</dbReference>
<dbReference type="InterPro" id="IPR013780">
    <property type="entry name" value="Glyco_hydro_b"/>
</dbReference>
<organism evidence="8 9">
    <name type="scientific">Pseudovirgaria hyperparasitica</name>
    <dbReference type="NCBI Taxonomy" id="470096"/>
    <lineage>
        <taxon>Eukaryota</taxon>
        <taxon>Fungi</taxon>
        <taxon>Dikarya</taxon>
        <taxon>Ascomycota</taxon>
        <taxon>Pezizomycotina</taxon>
        <taxon>Dothideomycetes</taxon>
        <taxon>Dothideomycetes incertae sedis</taxon>
        <taxon>Acrospermales</taxon>
        <taxon>Acrospermaceae</taxon>
        <taxon>Pseudovirgaria</taxon>
    </lineage>
</organism>
<comment type="cofactor">
    <cofactor evidence="1">
        <name>Ca(2+)</name>
        <dbReference type="ChEBI" id="CHEBI:29108"/>
    </cofactor>
</comment>
<evidence type="ECO:0000256" key="2">
    <source>
        <dbReference type="ARBA" id="ARBA00008061"/>
    </source>
</evidence>
<dbReference type="GO" id="GO:0005509">
    <property type="term" value="F:calcium ion binding"/>
    <property type="evidence" value="ECO:0007669"/>
    <property type="project" value="InterPro"/>
</dbReference>
<dbReference type="PANTHER" id="PTHR43447">
    <property type="entry name" value="ALPHA-AMYLASE"/>
    <property type="match status" value="1"/>
</dbReference>
<dbReference type="SUPFAM" id="SSF51011">
    <property type="entry name" value="Glycosyl hydrolase domain"/>
    <property type="match status" value="1"/>
</dbReference>
<evidence type="ECO:0000313" key="8">
    <source>
        <dbReference type="EMBL" id="KAF2756824.1"/>
    </source>
</evidence>
<evidence type="ECO:0000256" key="4">
    <source>
        <dbReference type="ARBA" id="ARBA00022801"/>
    </source>
</evidence>
<keyword evidence="5" id="KW-0119">Carbohydrate metabolism</keyword>
<keyword evidence="3" id="KW-0479">Metal-binding</keyword>
<dbReference type="CDD" id="cd11318">
    <property type="entry name" value="AmyAc_bac_fung_AmyA"/>
    <property type="match status" value="1"/>
</dbReference>
<evidence type="ECO:0000313" key="9">
    <source>
        <dbReference type="Proteomes" id="UP000799437"/>
    </source>
</evidence>
<gene>
    <name evidence="8" type="ORF">EJ05DRAFT_453730</name>
</gene>
<dbReference type="GO" id="GO:0004553">
    <property type="term" value="F:hydrolase activity, hydrolyzing O-glycosyl compounds"/>
    <property type="evidence" value="ECO:0007669"/>
    <property type="project" value="InterPro"/>
</dbReference>
<dbReference type="GO" id="GO:0005975">
    <property type="term" value="P:carbohydrate metabolic process"/>
    <property type="evidence" value="ECO:0007669"/>
    <property type="project" value="InterPro"/>
</dbReference>
<dbReference type="Gene3D" id="2.60.40.1180">
    <property type="entry name" value="Golgi alpha-mannosidase II"/>
    <property type="match status" value="1"/>
</dbReference>
<dbReference type="SUPFAM" id="SSF51445">
    <property type="entry name" value="(Trans)glycosidases"/>
    <property type="match status" value="1"/>
</dbReference>
<dbReference type="SMART" id="SM00642">
    <property type="entry name" value="Aamy"/>
    <property type="match status" value="1"/>
</dbReference>
<evidence type="ECO:0000259" key="7">
    <source>
        <dbReference type="SMART" id="SM00642"/>
    </source>
</evidence>
<evidence type="ECO:0000256" key="5">
    <source>
        <dbReference type="ARBA" id="ARBA00023277"/>
    </source>
</evidence>
<evidence type="ECO:0000256" key="6">
    <source>
        <dbReference type="ARBA" id="ARBA00023295"/>
    </source>
</evidence>
<dbReference type="AlphaFoldDB" id="A0A6A6W469"/>
<dbReference type="GeneID" id="54483491"/>
<dbReference type="Gene3D" id="3.20.20.80">
    <property type="entry name" value="Glycosidases"/>
    <property type="match status" value="1"/>
</dbReference>
<dbReference type="InterPro" id="IPR006047">
    <property type="entry name" value="GH13_cat_dom"/>
</dbReference>
<reference evidence="8" key="1">
    <citation type="journal article" date="2020" name="Stud. Mycol.">
        <title>101 Dothideomycetes genomes: a test case for predicting lifestyles and emergence of pathogens.</title>
        <authorList>
            <person name="Haridas S."/>
            <person name="Albert R."/>
            <person name="Binder M."/>
            <person name="Bloem J."/>
            <person name="Labutti K."/>
            <person name="Salamov A."/>
            <person name="Andreopoulos B."/>
            <person name="Baker S."/>
            <person name="Barry K."/>
            <person name="Bills G."/>
            <person name="Bluhm B."/>
            <person name="Cannon C."/>
            <person name="Castanera R."/>
            <person name="Culley D."/>
            <person name="Daum C."/>
            <person name="Ezra D."/>
            <person name="Gonzalez J."/>
            <person name="Henrissat B."/>
            <person name="Kuo A."/>
            <person name="Liang C."/>
            <person name="Lipzen A."/>
            <person name="Lutzoni F."/>
            <person name="Magnuson J."/>
            <person name="Mondo S."/>
            <person name="Nolan M."/>
            <person name="Ohm R."/>
            <person name="Pangilinan J."/>
            <person name="Park H.-J."/>
            <person name="Ramirez L."/>
            <person name="Alfaro M."/>
            <person name="Sun H."/>
            <person name="Tritt A."/>
            <person name="Yoshinaga Y."/>
            <person name="Zwiers L.-H."/>
            <person name="Turgeon B."/>
            <person name="Goodwin S."/>
            <person name="Spatafora J."/>
            <person name="Crous P."/>
            <person name="Grigoriev I."/>
        </authorList>
    </citation>
    <scope>NUCLEOTIDE SEQUENCE</scope>
    <source>
        <strain evidence="8">CBS 121739</strain>
    </source>
</reference>
<dbReference type="OrthoDB" id="550577at2759"/>
<evidence type="ECO:0000256" key="1">
    <source>
        <dbReference type="ARBA" id="ARBA00001913"/>
    </source>
</evidence>
<dbReference type="EMBL" id="ML996574">
    <property type="protein sequence ID" value="KAF2756824.1"/>
    <property type="molecule type" value="Genomic_DNA"/>
</dbReference>
<dbReference type="NCBIfam" id="NF006968">
    <property type="entry name" value="PRK09441.1-1"/>
    <property type="match status" value="1"/>
</dbReference>
<proteinExistence type="inferred from homology"/>
<dbReference type="Gene3D" id="2.40.30.140">
    <property type="match status" value="1"/>
</dbReference>
<feature type="domain" description="Glycosyl hydrolase family 13 catalytic" evidence="7">
    <location>
        <begin position="28"/>
        <end position="414"/>
    </location>
</feature>
<name>A0A6A6W469_9PEZI</name>
<comment type="similarity">
    <text evidence="2">Belongs to the glycosyl hydrolase 13 family.</text>
</comment>
<dbReference type="InterPro" id="IPR017853">
    <property type="entry name" value="GH"/>
</dbReference>
<keyword evidence="4" id="KW-0378">Hydrolase</keyword>
<dbReference type="InterPro" id="IPR013776">
    <property type="entry name" value="A-amylase_thermo"/>
</dbReference>
<keyword evidence="9" id="KW-1185">Reference proteome</keyword>
<dbReference type="PIRSF" id="PIRSF001021">
    <property type="entry name" value="Alph-amls_thrmst"/>
    <property type="match status" value="1"/>
</dbReference>
<keyword evidence="6" id="KW-0326">Glycosidase</keyword>
<dbReference type="RefSeq" id="XP_033599275.1">
    <property type="nucleotide sequence ID" value="XM_033742437.1"/>
</dbReference>
<accession>A0A6A6W469</accession>
<dbReference type="Proteomes" id="UP000799437">
    <property type="component" value="Unassembled WGS sequence"/>
</dbReference>
<protein>
    <submittedName>
        <fullName evidence="8">Thermostable alpha-amylase</fullName>
    </submittedName>
</protein>